<dbReference type="Pfam" id="PF01966">
    <property type="entry name" value="HD"/>
    <property type="match status" value="1"/>
</dbReference>
<evidence type="ECO:0000313" key="4">
    <source>
        <dbReference type="WBParaSite" id="Pan_g1678.t1"/>
    </source>
</evidence>
<dbReference type="AlphaFoldDB" id="A0A7E4V576"/>
<dbReference type="CDD" id="cd00077">
    <property type="entry name" value="HDc"/>
    <property type="match status" value="1"/>
</dbReference>
<dbReference type="GO" id="GO:0008832">
    <property type="term" value="F:dGTPase activity"/>
    <property type="evidence" value="ECO:0007669"/>
    <property type="project" value="TreeGrafter"/>
</dbReference>
<dbReference type="WBParaSite" id="Pan_g1678.t1">
    <property type="protein sequence ID" value="Pan_g1678.t1"/>
    <property type="gene ID" value="Pan_g1678"/>
</dbReference>
<accession>A0A7E4V576</accession>
<keyword evidence="3" id="KW-1185">Reference proteome</keyword>
<dbReference type="Proteomes" id="UP000492821">
    <property type="component" value="Unassembled WGS sequence"/>
</dbReference>
<evidence type="ECO:0000256" key="1">
    <source>
        <dbReference type="ARBA" id="ARBA00005776"/>
    </source>
</evidence>
<proteinExistence type="inferred from homology"/>
<dbReference type="InterPro" id="IPR006674">
    <property type="entry name" value="HD_domain"/>
</dbReference>
<dbReference type="Gene3D" id="1.10.3210.10">
    <property type="entry name" value="Hypothetical protein af1432"/>
    <property type="match status" value="1"/>
</dbReference>
<dbReference type="GO" id="GO:0006203">
    <property type="term" value="P:dGTP catabolic process"/>
    <property type="evidence" value="ECO:0007669"/>
    <property type="project" value="TreeGrafter"/>
</dbReference>
<dbReference type="PANTHER" id="PTHR11373:SF4">
    <property type="entry name" value="DEOXYNUCLEOSIDE TRIPHOSPHATE TRIPHOSPHOHYDROLASE SAMHD1"/>
    <property type="match status" value="1"/>
</dbReference>
<evidence type="ECO:0000259" key="2">
    <source>
        <dbReference type="SMART" id="SM00471"/>
    </source>
</evidence>
<dbReference type="InterPro" id="IPR050135">
    <property type="entry name" value="dGTPase-like"/>
</dbReference>
<dbReference type="PANTHER" id="PTHR11373">
    <property type="entry name" value="DEOXYNUCLEOSIDE TRIPHOSPHATE TRIPHOSPHOHYDROLASE"/>
    <property type="match status" value="1"/>
</dbReference>
<dbReference type="SMART" id="SM00471">
    <property type="entry name" value="HDc"/>
    <property type="match status" value="1"/>
</dbReference>
<evidence type="ECO:0000313" key="3">
    <source>
        <dbReference type="Proteomes" id="UP000492821"/>
    </source>
</evidence>
<dbReference type="GO" id="GO:0005634">
    <property type="term" value="C:nucleus"/>
    <property type="evidence" value="ECO:0007669"/>
    <property type="project" value="TreeGrafter"/>
</dbReference>
<comment type="similarity">
    <text evidence="1">Belongs to the SAMHD1 family.</text>
</comment>
<protein>
    <submittedName>
        <fullName evidence="4">HDc domain-containing protein</fullName>
    </submittedName>
</protein>
<dbReference type="InterPro" id="IPR003607">
    <property type="entry name" value="HD/PDEase_dom"/>
</dbReference>
<name>A0A7E4V576_PANRE</name>
<sequence length="501" mass="58094">MSKRHHCLYFHAVPELKKSCPEVEKNGEYSSTKMLYNPETQPIFHISDPVYETSIEIPLILKPLIDSVPFQRLRGIKQLGVTEFVYPGATHTRFSHSIGTFHVASCFMTQLRHKYPKKVSGTDHLCVCIAALCHDLGHGPFSHMFEHVWEDMHYRHEDMSITLFDYVMKQLKDENAPLMDYLNETDLQFIREAINPPKGDPNDIWSMKGRPEEKAFLYDLVNNTRSGFDVDKMDYILRDSKHVNIGTRFRLCALERIIQNAVILEQNGRSEICFNFSVYHDIKALFEDREMMHQCVYQHQKSLAIEFEYQEALRLAGPHLMIPGTDGRAVALKDSTSDIEAFLKLDNSVVKLISMSFDPNLKAVTERLNRVQTRQLMPCVALIETVNDTQGKTESKLMTYLSKKLPPDFIDKFRTKKCSFHGGLGVGQDPMSMIKFIGRNGRVRYVPTEWHHSTWLYVYLDYETSKNEANYNSVLTVLDDFCEDERMYCGTKLMFRHEILN</sequence>
<reference evidence="3" key="1">
    <citation type="journal article" date="2013" name="Genetics">
        <title>The draft genome and transcriptome of Panagrellus redivivus are shaped by the harsh demands of a free-living lifestyle.</title>
        <authorList>
            <person name="Srinivasan J."/>
            <person name="Dillman A.R."/>
            <person name="Macchietto M.G."/>
            <person name="Heikkinen L."/>
            <person name="Lakso M."/>
            <person name="Fracchia K.M."/>
            <person name="Antoshechkin I."/>
            <person name="Mortazavi A."/>
            <person name="Wong G."/>
            <person name="Sternberg P.W."/>
        </authorList>
    </citation>
    <scope>NUCLEOTIDE SEQUENCE [LARGE SCALE GENOMIC DNA]</scope>
    <source>
        <strain evidence="3">MT8872</strain>
    </source>
</reference>
<feature type="domain" description="HD/PDEase" evidence="2">
    <location>
        <begin position="89"/>
        <end position="245"/>
    </location>
</feature>
<dbReference type="SUPFAM" id="SSF109604">
    <property type="entry name" value="HD-domain/PDEase-like"/>
    <property type="match status" value="1"/>
</dbReference>
<organism evidence="3 4">
    <name type="scientific">Panagrellus redivivus</name>
    <name type="common">Microworm</name>
    <dbReference type="NCBI Taxonomy" id="6233"/>
    <lineage>
        <taxon>Eukaryota</taxon>
        <taxon>Metazoa</taxon>
        <taxon>Ecdysozoa</taxon>
        <taxon>Nematoda</taxon>
        <taxon>Chromadorea</taxon>
        <taxon>Rhabditida</taxon>
        <taxon>Tylenchina</taxon>
        <taxon>Panagrolaimomorpha</taxon>
        <taxon>Panagrolaimoidea</taxon>
        <taxon>Panagrolaimidae</taxon>
        <taxon>Panagrellus</taxon>
    </lineage>
</organism>
<reference evidence="4" key="2">
    <citation type="submission" date="2020-10" db="UniProtKB">
        <authorList>
            <consortium name="WormBaseParasite"/>
        </authorList>
    </citation>
    <scope>IDENTIFICATION</scope>
</reference>